<accession>A0A9K3L303</accession>
<name>A0A9K3L303_9STRA</name>
<proteinExistence type="predicted"/>
<dbReference type="Proteomes" id="UP000693970">
    <property type="component" value="Unassembled WGS sequence"/>
</dbReference>
<organism evidence="1 2">
    <name type="scientific">Nitzschia inconspicua</name>
    <dbReference type="NCBI Taxonomy" id="303405"/>
    <lineage>
        <taxon>Eukaryota</taxon>
        <taxon>Sar</taxon>
        <taxon>Stramenopiles</taxon>
        <taxon>Ochrophyta</taxon>
        <taxon>Bacillariophyta</taxon>
        <taxon>Bacillariophyceae</taxon>
        <taxon>Bacillariophycidae</taxon>
        <taxon>Bacillariales</taxon>
        <taxon>Bacillariaceae</taxon>
        <taxon>Nitzschia</taxon>
    </lineage>
</organism>
<comment type="caution">
    <text evidence="1">The sequence shown here is derived from an EMBL/GenBank/DDBJ whole genome shotgun (WGS) entry which is preliminary data.</text>
</comment>
<protein>
    <submittedName>
        <fullName evidence="1">Uncharacterized protein</fullName>
    </submittedName>
</protein>
<evidence type="ECO:0000313" key="1">
    <source>
        <dbReference type="EMBL" id="KAG7353796.1"/>
    </source>
</evidence>
<dbReference type="EMBL" id="JAGRRH010000016">
    <property type="protein sequence ID" value="KAG7353796.1"/>
    <property type="molecule type" value="Genomic_DNA"/>
</dbReference>
<gene>
    <name evidence="1" type="ORF">IV203_003151</name>
</gene>
<reference evidence="1" key="1">
    <citation type="journal article" date="2021" name="Sci. Rep.">
        <title>Diploid genomic architecture of Nitzschia inconspicua, an elite biomass production diatom.</title>
        <authorList>
            <person name="Oliver A."/>
            <person name="Podell S."/>
            <person name="Pinowska A."/>
            <person name="Traller J.C."/>
            <person name="Smith S.R."/>
            <person name="McClure R."/>
            <person name="Beliaev A."/>
            <person name="Bohutskyi P."/>
            <person name="Hill E.A."/>
            <person name="Rabines A."/>
            <person name="Zheng H."/>
            <person name="Allen L.Z."/>
            <person name="Kuo A."/>
            <person name="Grigoriev I.V."/>
            <person name="Allen A.E."/>
            <person name="Hazlebeck D."/>
            <person name="Allen E.E."/>
        </authorList>
    </citation>
    <scope>NUCLEOTIDE SEQUENCE</scope>
    <source>
        <strain evidence="1">Hildebrandi</strain>
    </source>
</reference>
<sequence>MRTTHLRIPKDAEVVEEVQDDEEAVYHCVWKTTAYLMITGSDFASFMRFFAFPVLSGGQQINLVFLYMQLICMI</sequence>
<reference evidence="1" key="2">
    <citation type="submission" date="2021-04" db="EMBL/GenBank/DDBJ databases">
        <authorList>
            <person name="Podell S."/>
        </authorList>
    </citation>
    <scope>NUCLEOTIDE SEQUENCE</scope>
    <source>
        <strain evidence="1">Hildebrandi</strain>
    </source>
</reference>
<keyword evidence="2" id="KW-1185">Reference proteome</keyword>
<evidence type="ECO:0000313" key="2">
    <source>
        <dbReference type="Proteomes" id="UP000693970"/>
    </source>
</evidence>
<dbReference type="AlphaFoldDB" id="A0A9K3L303"/>